<evidence type="ECO:0000256" key="4">
    <source>
        <dbReference type="ARBA" id="ARBA00022840"/>
    </source>
</evidence>
<evidence type="ECO:0000313" key="8">
    <source>
        <dbReference type="EMBL" id="GAA2274622.1"/>
    </source>
</evidence>
<dbReference type="Pfam" id="PF00069">
    <property type="entry name" value="Pkinase"/>
    <property type="match status" value="1"/>
</dbReference>
<dbReference type="SUPFAM" id="SSF56112">
    <property type="entry name" value="Protein kinase-like (PK-like)"/>
    <property type="match status" value="1"/>
</dbReference>
<dbReference type="InterPro" id="IPR011009">
    <property type="entry name" value="Kinase-like_dom_sf"/>
</dbReference>
<evidence type="ECO:0000313" key="9">
    <source>
        <dbReference type="Proteomes" id="UP001500305"/>
    </source>
</evidence>
<keyword evidence="4 5" id="KW-0067">ATP-binding</keyword>
<evidence type="ECO:0000259" key="7">
    <source>
        <dbReference type="PROSITE" id="PS50011"/>
    </source>
</evidence>
<evidence type="ECO:0000256" key="6">
    <source>
        <dbReference type="SAM" id="MobiDB-lite"/>
    </source>
</evidence>
<dbReference type="PANTHER" id="PTHR43289:SF34">
    <property type="entry name" value="SERINE_THREONINE-PROTEIN KINASE YBDM-RELATED"/>
    <property type="match status" value="1"/>
</dbReference>
<keyword evidence="9" id="KW-1185">Reference proteome</keyword>
<evidence type="ECO:0000256" key="1">
    <source>
        <dbReference type="ARBA" id="ARBA00022679"/>
    </source>
</evidence>
<protein>
    <recommendedName>
        <fullName evidence="7">Protein kinase domain-containing protein</fullName>
    </recommendedName>
</protein>
<dbReference type="Gene3D" id="1.10.510.10">
    <property type="entry name" value="Transferase(Phosphotransferase) domain 1"/>
    <property type="match status" value="1"/>
</dbReference>
<evidence type="ECO:0000256" key="2">
    <source>
        <dbReference type="ARBA" id="ARBA00022741"/>
    </source>
</evidence>
<reference evidence="8 9" key="1">
    <citation type="journal article" date="2019" name="Int. J. Syst. Evol. Microbiol.">
        <title>The Global Catalogue of Microorganisms (GCM) 10K type strain sequencing project: providing services to taxonomists for standard genome sequencing and annotation.</title>
        <authorList>
            <consortium name="The Broad Institute Genomics Platform"/>
            <consortium name="The Broad Institute Genome Sequencing Center for Infectious Disease"/>
            <person name="Wu L."/>
            <person name="Ma J."/>
        </authorList>
    </citation>
    <scope>NUCLEOTIDE SEQUENCE [LARGE SCALE GENOMIC DNA]</scope>
    <source>
        <strain evidence="8 9">JCM 7356</strain>
    </source>
</reference>
<dbReference type="CDD" id="cd14014">
    <property type="entry name" value="STKc_PknB_like"/>
    <property type="match status" value="1"/>
</dbReference>
<gene>
    <name evidence="8" type="ORF">GCM10010430_70780</name>
</gene>
<dbReference type="Gene3D" id="3.30.200.20">
    <property type="entry name" value="Phosphorylase Kinase, domain 1"/>
    <property type="match status" value="1"/>
</dbReference>
<keyword evidence="3" id="KW-0418">Kinase</keyword>
<dbReference type="SMART" id="SM00220">
    <property type="entry name" value="S_TKc"/>
    <property type="match status" value="1"/>
</dbReference>
<organism evidence="8 9">
    <name type="scientific">Kitasatospora cystarginea</name>
    <dbReference type="NCBI Taxonomy" id="58350"/>
    <lineage>
        <taxon>Bacteria</taxon>
        <taxon>Bacillati</taxon>
        <taxon>Actinomycetota</taxon>
        <taxon>Actinomycetes</taxon>
        <taxon>Kitasatosporales</taxon>
        <taxon>Streptomycetaceae</taxon>
        <taxon>Kitasatospora</taxon>
    </lineage>
</organism>
<dbReference type="InterPro" id="IPR000719">
    <property type="entry name" value="Prot_kinase_dom"/>
</dbReference>
<feature type="domain" description="Protein kinase" evidence="7">
    <location>
        <begin position="11"/>
        <end position="269"/>
    </location>
</feature>
<dbReference type="PROSITE" id="PS00108">
    <property type="entry name" value="PROTEIN_KINASE_ST"/>
    <property type="match status" value="1"/>
</dbReference>
<comment type="caution">
    <text evidence="8">The sequence shown here is derived from an EMBL/GenBank/DDBJ whole genome shotgun (WGS) entry which is preliminary data.</text>
</comment>
<dbReference type="PANTHER" id="PTHR43289">
    <property type="entry name" value="MITOGEN-ACTIVATED PROTEIN KINASE KINASE KINASE 20-RELATED"/>
    <property type="match status" value="1"/>
</dbReference>
<evidence type="ECO:0000256" key="5">
    <source>
        <dbReference type="PROSITE-ProRule" id="PRU10141"/>
    </source>
</evidence>
<dbReference type="PROSITE" id="PS50011">
    <property type="entry name" value="PROTEIN_KINASE_DOM"/>
    <property type="match status" value="1"/>
</dbReference>
<accession>A0ABN3EX41</accession>
<dbReference type="EMBL" id="BAAATR010000050">
    <property type="protein sequence ID" value="GAA2274622.1"/>
    <property type="molecule type" value="Genomic_DNA"/>
</dbReference>
<feature type="binding site" evidence="5">
    <location>
        <position position="39"/>
    </location>
    <ligand>
        <name>ATP</name>
        <dbReference type="ChEBI" id="CHEBI:30616"/>
    </ligand>
</feature>
<feature type="region of interest" description="Disordered" evidence="6">
    <location>
        <begin position="329"/>
        <end position="370"/>
    </location>
</feature>
<dbReference type="PROSITE" id="PS00107">
    <property type="entry name" value="PROTEIN_KINASE_ATP"/>
    <property type="match status" value="1"/>
</dbReference>
<sequence>MAGMPTRIGRYTVARKLGCGGMGEVFLAYSPAGDPVAVKLIRADRLDPETRARFEKEAGVARTVIGTNRVARFLDADPYADRPWMAMEYVPGRTLLECVDDDSVLPPLLVASLGALLTEGLGVVHAVGLLHRDLKPQNIILGEYGPVIIDFGLAAFADAAKGSLSKSGSIIGTIRCMPPEQAAGHTTQLSSAADVYGLGTVLLYAAAGHYPYDGARWEAIAAQVTNRDRAPDLSGVPEALLPLIASMLAHEAADRPDLDQVAKACTDLMGQLQLPPAEARRALINRTARRNGKDDIDRTASPDRNVEDRILQQAVLLDEHDLVSPLDGPPGALGPTVEFADTPTPPVDERPMEAMSDETPADGVPERRPRVPAAQRIAEELRDAYAQKPEL</sequence>
<keyword evidence="2 5" id="KW-0547">Nucleotide-binding</keyword>
<name>A0ABN3EX41_9ACTN</name>
<keyword evidence="1" id="KW-0808">Transferase</keyword>
<dbReference type="InterPro" id="IPR017441">
    <property type="entry name" value="Protein_kinase_ATP_BS"/>
</dbReference>
<dbReference type="Proteomes" id="UP001500305">
    <property type="component" value="Unassembled WGS sequence"/>
</dbReference>
<evidence type="ECO:0000256" key="3">
    <source>
        <dbReference type="ARBA" id="ARBA00022777"/>
    </source>
</evidence>
<proteinExistence type="predicted"/>
<dbReference type="InterPro" id="IPR008271">
    <property type="entry name" value="Ser/Thr_kinase_AS"/>
</dbReference>